<evidence type="ECO:0000256" key="6">
    <source>
        <dbReference type="ARBA" id="ARBA00022723"/>
    </source>
</evidence>
<dbReference type="GO" id="GO:0046872">
    <property type="term" value="F:metal ion binding"/>
    <property type="evidence" value="ECO:0007669"/>
    <property type="project" value="UniProtKB-KW"/>
</dbReference>
<name>A0A9D1Q2A4_9FIRM</name>
<evidence type="ECO:0000256" key="9">
    <source>
        <dbReference type="ARBA" id="ARBA00033659"/>
    </source>
</evidence>
<dbReference type="PROSITE" id="PS51415">
    <property type="entry name" value="XYLOSE_ISOMERASE"/>
    <property type="match status" value="1"/>
</dbReference>
<evidence type="ECO:0000313" key="11">
    <source>
        <dbReference type="Proteomes" id="UP000823990"/>
    </source>
</evidence>
<evidence type="ECO:0000256" key="1">
    <source>
        <dbReference type="ARBA" id="ARBA00005765"/>
    </source>
</evidence>
<dbReference type="InterPro" id="IPR036237">
    <property type="entry name" value="Xyl_isomerase-like_sf"/>
</dbReference>
<comment type="catalytic activity">
    <reaction evidence="9">
        <text>alpha-D-xylose = alpha-D-xylulofuranose</text>
        <dbReference type="Rhea" id="RHEA:22816"/>
        <dbReference type="ChEBI" id="CHEBI:28518"/>
        <dbReference type="ChEBI" id="CHEBI:188998"/>
        <dbReference type="EC" id="5.3.1.5"/>
    </reaction>
</comment>
<dbReference type="InterPro" id="IPR001998">
    <property type="entry name" value="Xylose_isomerase"/>
</dbReference>
<dbReference type="Proteomes" id="UP000823990">
    <property type="component" value="Unassembled WGS sequence"/>
</dbReference>
<comment type="subunit">
    <text evidence="2">Homotetramer.</text>
</comment>
<sequence>MAEIFKGIPQVKYEGPKSKNEFAFKFYDAEKVVLGKKMKEHLPFAMAWWHNLCAGGTDMFGRDTTDKSFGAKPGTMEHAKAKVDAGFE</sequence>
<protein>
    <recommendedName>
        <fullName evidence="4">Xylose isomerase</fullName>
        <ecNumber evidence="3">5.3.1.5</ecNumber>
    </recommendedName>
</protein>
<evidence type="ECO:0000313" key="10">
    <source>
        <dbReference type="EMBL" id="HIW02893.1"/>
    </source>
</evidence>
<keyword evidence="8" id="KW-0119">Carbohydrate metabolism</keyword>
<reference evidence="10" key="1">
    <citation type="journal article" date="2021" name="PeerJ">
        <title>Extensive microbial diversity within the chicken gut microbiome revealed by metagenomics and culture.</title>
        <authorList>
            <person name="Gilroy R."/>
            <person name="Ravi A."/>
            <person name="Getino M."/>
            <person name="Pursley I."/>
            <person name="Horton D.L."/>
            <person name="Alikhan N.F."/>
            <person name="Baker D."/>
            <person name="Gharbi K."/>
            <person name="Hall N."/>
            <person name="Watson M."/>
            <person name="Adriaenssens E.M."/>
            <person name="Foster-Nyarko E."/>
            <person name="Jarju S."/>
            <person name="Secka A."/>
            <person name="Antonio M."/>
            <person name="Oren A."/>
            <person name="Chaudhuri R.R."/>
            <person name="La Ragione R."/>
            <person name="Hildebrand F."/>
            <person name="Pallen M.J."/>
        </authorList>
    </citation>
    <scope>NUCLEOTIDE SEQUENCE</scope>
    <source>
        <strain evidence="10">12435</strain>
    </source>
</reference>
<dbReference type="AlphaFoldDB" id="A0A9D1Q2A4"/>
<dbReference type="GO" id="GO:0009045">
    <property type="term" value="F:xylose isomerase activity"/>
    <property type="evidence" value="ECO:0007669"/>
    <property type="project" value="UniProtKB-EC"/>
</dbReference>
<gene>
    <name evidence="10" type="ORF">H9892_06095</name>
</gene>
<evidence type="ECO:0000256" key="3">
    <source>
        <dbReference type="ARBA" id="ARBA00011958"/>
    </source>
</evidence>
<dbReference type="EMBL" id="DXHS01000098">
    <property type="protein sequence ID" value="HIW02893.1"/>
    <property type="molecule type" value="Genomic_DNA"/>
</dbReference>
<comment type="similarity">
    <text evidence="1">Belongs to the xylose isomerase family.</text>
</comment>
<proteinExistence type="inferred from homology"/>
<dbReference type="GO" id="GO:0042732">
    <property type="term" value="P:D-xylose metabolic process"/>
    <property type="evidence" value="ECO:0007669"/>
    <property type="project" value="UniProtKB-KW"/>
</dbReference>
<dbReference type="PANTHER" id="PTHR48408:SF1">
    <property type="entry name" value="XYLOSE ISOMERASE"/>
    <property type="match status" value="1"/>
</dbReference>
<evidence type="ECO:0000256" key="4">
    <source>
        <dbReference type="ARBA" id="ARBA00018232"/>
    </source>
</evidence>
<reference evidence="10" key="2">
    <citation type="submission" date="2021-04" db="EMBL/GenBank/DDBJ databases">
        <authorList>
            <person name="Gilroy R."/>
        </authorList>
    </citation>
    <scope>NUCLEOTIDE SEQUENCE</scope>
    <source>
        <strain evidence="10">12435</strain>
    </source>
</reference>
<evidence type="ECO:0000256" key="2">
    <source>
        <dbReference type="ARBA" id="ARBA00011881"/>
    </source>
</evidence>
<dbReference type="Gene3D" id="3.20.20.150">
    <property type="entry name" value="Divalent-metal-dependent TIM barrel enzymes"/>
    <property type="match status" value="1"/>
</dbReference>
<evidence type="ECO:0000256" key="5">
    <source>
        <dbReference type="ARBA" id="ARBA00022629"/>
    </source>
</evidence>
<evidence type="ECO:0000256" key="8">
    <source>
        <dbReference type="ARBA" id="ARBA00023277"/>
    </source>
</evidence>
<keyword evidence="5" id="KW-0859">Xylose metabolism</keyword>
<keyword evidence="6" id="KW-0479">Metal-binding</keyword>
<accession>A0A9D1Q2A4</accession>
<feature type="non-terminal residue" evidence="10">
    <location>
        <position position="88"/>
    </location>
</feature>
<comment type="caution">
    <text evidence="10">The sequence shown here is derived from an EMBL/GenBank/DDBJ whole genome shotgun (WGS) entry which is preliminary data.</text>
</comment>
<dbReference type="SUPFAM" id="SSF51658">
    <property type="entry name" value="Xylose isomerase-like"/>
    <property type="match status" value="1"/>
</dbReference>
<dbReference type="EC" id="5.3.1.5" evidence="3"/>
<organism evidence="10 11">
    <name type="scientific">Candidatus Protoclostridium stercorigallinarum</name>
    <dbReference type="NCBI Taxonomy" id="2838741"/>
    <lineage>
        <taxon>Bacteria</taxon>
        <taxon>Bacillati</taxon>
        <taxon>Bacillota</taxon>
        <taxon>Clostridia</taxon>
        <taxon>Candidatus Protoclostridium</taxon>
    </lineage>
</organism>
<dbReference type="PANTHER" id="PTHR48408">
    <property type="match status" value="1"/>
</dbReference>
<evidence type="ECO:0000256" key="7">
    <source>
        <dbReference type="ARBA" id="ARBA00023235"/>
    </source>
</evidence>
<keyword evidence="7 10" id="KW-0413">Isomerase</keyword>